<evidence type="ECO:0000313" key="4">
    <source>
        <dbReference type="EMBL" id="MFD0994083.1"/>
    </source>
</evidence>
<dbReference type="InterPro" id="IPR026444">
    <property type="entry name" value="Secre_tail"/>
</dbReference>
<protein>
    <submittedName>
        <fullName evidence="4">T9SS type A sorting domain-containing protein</fullName>
    </submittedName>
</protein>
<name>A0ABW3JWT1_9FLAO</name>
<dbReference type="EMBL" id="JBHTJR010000054">
    <property type="protein sequence ID" value="MFD0994083.1"/>
    <property type="molecule type" value="Genomic_DNA"/>
</dbReference>
<evidence type="ECO:0000313" key="5">
    <source>
        <dbReference type="Proteomes" id="UP001597062"/>
    </source>
</evidence>
<proteinExistence type="predicted"/>
<evidence type="ECO:0000256" key="2">
    <source>
        <dbReference type="SAM" id="SignalP"/>
    </source>
</evidence>
<reference evidence="5" key="1">
    <citation type="journal article" date="2019" name="Int. J. Syst. Evol. Microbiol.">
        <title>The Global Catalogue of Microorganisms (GCM) 10K type strain sequencing project: providing services to taxonomists for standard genome sequencing and annotation.</title>
        <authorList>
            <consortium name="The Broad Institute Genomics Platform"/>
            <consortium name="The Broad Institute Genome Sequencing Center for Infectious Disease"/>
            <person name="Wu L."/>
            <person name="Ma J."/>
        </authorList>
    </citation>
    <scope>NUCLEOTIDE SEQUENCE [LARGE SCALE GENOMIC DNA]</scope>
    <source>
        <strain evidence="5">CCUG 60527</strain>
    </source>
</reference>
<comment type="caution">
    <text evidence="4">The sequence shown here is derived from an EMBL/GenBank/DDBJ whole genome shotgun (WGS) entry which is preliminary data.</text>
</comment>
<evidence type="ECO:0000256" key="1">
    <source>
        <dbReference type="ARBA" id="ARBA00022729"/>
    </source>
</evidence>
<keyword evidence="5" id="KW-1185">Reference proteome</keyword>
<feature type="signal peptide" evidence="2">
    <location>
        <begin position="1"/>
        <end position="19"/>
    </location>
</feature>
<dbReference type="RefSeq" id="WP_386109000.1">
    <property type="nucleotide sequence ID" value="NZ_JBHTJR010000054.1"/>
</dbReference>
<feature type="chain" id="PRO_5046636337" evidence="2">
    <location>
        <begin position="20"/>
        <end position="106"/>
    </location>
</feature>
<gene>
    <name evidence="4" type="ORF">ACFQ1U_12775</name>
</gene>
<dbReference type="Proteomes" id="UP001597062">
    <property type="component" value="Unassembled WGS sequence"/>
</dbReference>
<keyword evidence="1 2" id="KW-0732">Signal</keyword>
<dbReference type="Pfam" id="PF18962">
    <property type="entry name" value="Por_Secre_tail"/>
    <property type="match status" value="1"/>
</dbReference>
<dbReference type="NCBIfam" id="TIGR04183">
    <property type="entry name" value="Por_Secre_tail"/>
    <property type="match status" value="1"/>
</dbReference>
<evidence type="ECO:0000259" key="3">
    <source>
        <dbReference type="Pfam" id="PF18962"/>
    </source>
</evidence>
<feature type="domain" description="Secretion system C-terminal sorting" evidence="3">
    <location>
        <begin position="31"/>
        <end position="105"/>
    </location>
</feature>
<organism evidence="4 5">
    <name type="scientific">Tenacibaculum geojense</name>
    <dbReference type="NCBI Taxonomy" id="915352"/>
    <lineage>
        <taxon>Bacteria</taxon>
        <taxon>Pseudomonadati</taxon>
        <taxon>Bacteroidota</taxon>
        <taxon>Flavobacteriia</taxon>
        <taxon>Flavobacteriales</taxon>
        <taxon>Flavobacteriaceae</taxon>
        <taxon>Tenacibaculum</taxon>
    </lineage>
</organism>
<accession>A0ABW3JWT1</accession>
<sequence length="106" mass="12109">MVKKILLIFFLCLTTVTFSQEKSVTRLSASPNPFTSSTTISFDSNEEQGVFLIVKNVLGKTVFKKGYYTKIGKREIVFEAKNLKPGMYIYAIQTKNEVISKRFVIR</sequence>